<evidence type="ECO:0000313" key="3">
    <source>
        <dbReference type="Proteomes" id="UP000008631"/>
    </source>
</evidence>
<protein>
    <submittedName>
        <fullName evidence="2">Uncharacterized protein</fullName>
    </submittedName>
</protein>
<feature type="transmembrane region" description="Helical" evidence="1">
    <location>
        <begin position="75"/>
        <end position="92"/>
    </location>
</feature>
<feature type="transmembrane region" description="Helical" evidence="1">
    <location>
        <begin position="21"/>
        <end position="42"/>
    </location>
</feature>
<name>E8QZZ6_ISOPI</name>
<keyword evidence="3" id="KW-1185">Reference proteome</keyword>
<feature type="transmembrane region" description="Helical" evidence="1">
    <location>
        <begin position="154"/>
        <end position="173"/>
    </location>
</feature>
<accession>E8QZZ6</accession>
<gene>
    <name evidence="2" type="ordered locus">Isop_3716</name>
</gene>
<dbReference type="HOGENOM" id="CLU_1358897_0_0_0"/>
<dbReference type="RefSeq" id="WP_013566560.1">
    <property type="nucleotide sequence ID" value="NC_014962.1"/>
</dbReference>
<dbReference type="AlphaFoldDB" id="E8QZZ6"/>
<keyword evidence="1" id="KW-0812">Transmembrane</keyword>
<dbReference type="Proteomes" id="UP000008631">
    <property type="component" value="Chromosome"/>
</dbReference>
<dbReference type="EMBL" id="CP002353">
    <property type="protein sequence ID" value="ADV64272.1"/>
    <property type="molecule type" value="Genomic_DNA"/>
</dbReference>
<evidence type="ECO:0000313" key="2">
    <source>
        <dbReference type="EMBL" id="ADV64272.1"/>
    </source>
</evidence>
<keyword evidence="1" id="KW-0472">Membrane</keyword>
<keyword evidence="1" id="KW-1133">Transmembrane helix</keyword>
<dbReference type="STRING" id="575540.Isop_3716"/>
<evidence type="ECO:0000256" key="1">
    <source>
        <dbReference type="SAM" id="Phobius"/>
    </source>
</evidence>
<dbReference type="KEGG" id="ipa:Isop_3716"/>
<reference evidence="2 3" key="2">
    <citation type="journal article" date="2011" name="Stand. Genomic Sci.">
        <title>Complete genome sequence of Isosphaera pallida type strain (IS1B).</title>
        <authorList>
            <consortium name="US DOE Joint Genome Institute (JGI-PGF)"/>
            <person name="Goker M."/>
            <person name="Cleland D."/>
            <person name="Saunders E."/>
            <person name="Lapidus A."/>
            <person name="Nolan M."/>
            <person name="Lucas S."/>
            <person name="Hammon N."/>
            <person name="Deshpande S."/>
            <person name="Cheng J.F."/>
            <person name="Tapia R."/>
            <person name="Han C."/>
            <person name="Goodwin L."/>
            <person name="Pitluck S."/>
            <person name="Liolios K."/>
            <person name="Pagani I."/>
            <person name="Ivanova N."/>
            <person name="Mavromatis K."/>
            <person name="Pati A."/>
            <person name="Chen A."/>
            <person name="Palaniappan K."/>
            <person name="Land M."/>
            <person name="Hauser L."/>
            <person name="Chang Y.J."/>
            <person name="Jeffries C.D."/>
            <person name="Detter J.C."/>
            <person name="Beck B."/>
            <person name="Woyke T."/>
            <person name="Bristow J."/>
            <person name="Eisen J.A."/>
            <person name="Markowitz V."/>
            <person name="Hugenholtz P."/>
            <person name="Kyrpides N.C."/>
            <person name="Klenk H.P."/>
        </authorList>
    </citation>
    <scope>NUCLEOTIDE SEQUENCE [LARGE SCALE GENOMIC DNA]</scope>
    <source>
        <strain evidence="3">ATCC 43644 / DSM 9630 / IS1B</strain>
    </source>
</reference>
<organism evidence="2 3">
    <name type="scientific">Isosphaera pallida (strain ATCC 43644 / DSM 9630 / IS1B)</name>
    <dbReference type="NCBI Taxonomy" id="575540"/>
    <lineage>
        <taxon>Bacteria</taxon>
        <taxon>Pseudomonadati</taxon>
        <taxon>Planctomycetota</taxon>
        <taxon>Planctomycetia</taxon>
        <taxon>Isosphaerales</taxon>
        <taxon>Isosphaeraceae</taxon>
        <taxon>Isosphaera</taxon>
    </lineage>
</organism>
<proteinExistence type="predicted"/>
<feature type="transmembrane region" description="Helical" evidence="1">
    <location>
        <begin position="123"/>
        <end position="148"/>
    </location>
</feature>
<dbReference type="InParanoid" id="E8QZZ6"/>
<sequence length="201" mass="21239">MTEPSSGSDDRVAVQLQFAKLLAIFILSSLIVTSVVFLLVAYSSASAPEVAPHLSKAAQPEEEAAPSLAQGDPTSWVLTFSAVVLLGMALGIPPQVSRQGVQVLAAKPPGSTVAARNDLAGVWFIELLLTLVLAEGAGLLSLITFAFIDSSNPAPLTVVGAAFVAIVVKFPTLDRLEAWLAQRLRDLDHLRAERRGPIQFS</sequence>
<reference key="1">
    <citation type="submission" date="2010-11" db="EMBL/GenBank/DDBJ databases">
        <title>The complete sequence of chromosome of Isophaera pallida ATCC 43644.</title>
        <authorList>
            <consortium name="US DOE Joint Genome Institute (JGI-PGF)"/>
            <person name="Lucas S."/>
            <person name="Copeland A."/>
            <person name="Lapidus A."/>
            <person name="Bruce D."/>
            <person name="Goodwin L."/>
            <person name="Pitluck S."/>
            <person name="Kyrpides N."/>
            <person name="Mavromatis K."/>
            <person name="Pagani I."/>
            <person name="Ivanova N."/>
            <person name="Saunders E."/>
            <person name="Brettin T."/>
            <person name="Detter J.C."/>
            <person name="Han C."/>
            <person name="Tapia R."/>
            <person name="Land M."/>
            <person name="Hauser L."/>
            <person name="Markowitz V."/>
            <person name="Cheng J.-F."/>
            <person name="Hugenholtz P."/>
            <person name="Woyke T."/>
            <person name="Wu D."/>
            <person name="Eisen J.A."/>
        </authorList>
    </citation>
    <scope>NUCLEOTIDE SEQUENCE</scope>
    <source>
        <strain>ATCC 43644</strain>
    </source>
</reference>